<evidence type="ECO:0000256" key="12">
    <source>
        <dbReference type="PROSITE-ProRule" id="PRU00175"/>
    </source>
</evidence>
<evidence type="ECO:0000256" key="3">
    <source>
        <dbReference type="ARBA" id="ARBA00022679"/>
    </source>
</evidence>
<dbReference type="Gene3D" id="3.30.40.10">
    <property type="entry name" value="Zinc/RING finger domain, C3HC4 (zinc finger)"/>
    <property type="match status" value="1"/>
</dbReference>
<dbReference type="GO" id="GO:0016567">
    <property type="term" value="P:protein ubiquitination"/>
    <property type="evidence" value="ECO:0007669"/>
    <property type="project" value="TreeGrafter"/>
</dbReference>
<dbReference type="SMART" id="SM00184">
    <property type="entry name" value="RING"/>
    <property type="match status" value="1"/>
</dbReference>
<keyword evidence="10 13" id="KW-0472">Membrane</keyword>
<dbReference type="PROSITE" id="PS50089">
    <property type="entry name" value="ZF_RING_2"/>
    <property type="match status" value="1"/>
</dbReference>
<keyword evidence="4 13" id="KW-0812">Transmembrane</keyword>
<dbReference type="GO" id="GO:0016740">
    <property type="term" value="F:transferase activity"/>
    <property type="evidence" value="ECO:0007669"/>
    <property type="project" value="UniProtKB-KW"/>
</dbReference>
<dbReference type="InterPro" id="IPR013083">
    <property type="entry name" value="Znf_RING/FYVE/PHD"/>
</dbReference>
<sequence length="315" mass="35053">MNTGPPPLISYGTTTPPQLYNNNNGISHLHHSSSSSSSSSIIIIIIISSIILISAIIYILIRFFPTPSNHFNVNITENEHNHTISIQNNNDLEKLLNTLPLFTFSSLTGKIPAGDCSVCLSKFENTDQLRLLPFCCHAFHAQCIDVWLNSNQTCPLCRSTVNHTEADLLKKQYSFRIEIGSISQRRGSSELDRRSYSVGSFEYVIDDGYEIPVESTNRRAVSDSVDKESMVLEVSGENLEADIGVNGGSGRRNWLRDYLDRVSVSFSSRTVSFRGGSGRFFAGSSRRSESVVDFEESHGRIGEEISELFRWVSGV</sequence>
<keyword evidence="6 12" id="KW-0863">Zinc-finger</keyword>
<proteinExistence type="inferred from homology"/>
<dbReference type="GO" id="GO:0008270">
    <property type="term" value="F:zinc ion binding"/>
    <property type="evidence" value="ECO:0007669"/>
    <property type="project" value="UniProtKB-KW"/>
</dbReference>
<feature type="transmembrane region" description="Helical" evidence="13">
    <location>
        <begin position="41"/>
        <end position="61"/>
    </location>
</feature>
<dbReference type="SUPFAM" id="SSF57850">
    <property type="entry name" value="RING/U-box"/>
    <property type="match status" value="1"/>
</dbReference>
<dbReference type="PANTHER" id="PTHR45768:SF45">
    <property type="entry name" value="ZINC FINGER, RING_FYVE_PHD-TYPE-RELATED"/>
    <property type="match status" value="1"/>
</dbReference>
<evidence type="ECO:0000256" key="13">
    <source>
        <dbReference type="SAM" id="Phobius"/>
    </source>
</evidence>
<dbReference type="InterPro" id="IPR001841">
    <property type="entry name" value="Znf_RING"/>
</dbReference>
<protein>
    <recommendedName>
        <fullName evidence="14">RING-type domain-containing protein</fullName>
    </recommendedName>
</protein>
<comment type="caution">
    <text evidence="15">The sequence shown here is derived from an EMBL/GenBank/DDBJ whole genome shotgun (WGS) entry which is preliminary data.</text>
</comment>
<evidence type="ECO:0000256" key="8">
    <source>
        <dbReference type="ARBA" id="ARBA00022833"/>
    </source>
</evidence>
<evidence type="ECO:0000256" key="7">
    <source>
        <dbReference type="ARBA" id="ARBA00022786"/>
    </source>
</evidence>
<name>A0AAD8NKK3_TARER</name>
<evidence type="ECO:0000256" key="1">
    <source>
        <dbReference type="ARBA" id="ARBA00004167"/>
    </source>
</evidence>
<evidence type="ECO:0000313" key="16">
    <source>
        <dbReference type="Proteomes" id="UP001229421"/>
    </source>
</evidence>
<evidence type="ECO:0000256" key="9">
    <source>
        <dbReference type="ARBA" id="ARBA00022989"/>
    </source>
</evidence>
<reference evidence="15" key="1">
    <citation type="journal article" date="2023" name="bioRxiv">
        <title>Improved chromosome-level genome assembly for marigold (Tagetes erecta).</title>
        <authorList>
            <person name="Jiang F."/>
            <person name="Yuan L."/>
            <person name="Wang S."/>
            <person name="Wang H."/>
            <person name="Xu D."/>
            <person name="Wang A."/>
            <person name="Fan W."/>
        </authorList>
    </citation>
    <scope>NUCLEOTIDE SEQUENCE</scope>
    <source>
        <strain evidence="15">WSJ</strain>
        <tissue evidence="15">Leaf</tissue>
    </source>
</reference>
<evidence type="ECO:0000259" key="14">
    <source>
        <dbReference type="PROSITE" id="PS50089"/>
    </source>
</evidence>
<gene>
    <name evidence="15" type="ORF">QVD17_33338</name>
</gene>
<keyword evidence="8" id="KW-0862">Zinc</keyword>
<comment type="similarity">
    <text evidence="11">Belongs to the RING-type zinc finger family. ATL subfamily.</text>
</comment>
<evidence type="ECO:0000313" key="15">
    <source>
        <dbReference type="EMBL" id="KAK1412247.1"/>
    </source>
</evidence>
<feature type="domain" description="RING-type" evidence="14">
    <location>
        <begin position="116"/>
        <end position="158"/>
    </location>
</feature>
<keyword evidence="9 13" id="KW-1133">Transmembrane helix</keyword>
<keyword evidence="7" id="KW-0833">Ubl conjugation pathway</keyword>
<keyword evidence="3" id="KW-0808">Transferase</keyword>
<dbReference type="Proteomes" id="UP001229421">
    <property type="component" value="Unassembled WGS sequence"/>
</dbReference>
<evidence type="ECO:0000256" key="4">
    <source>
        <dbReference type="ARBA" id="ARBA00022692"/>
    </source>
</evidence>
<dbReference type="AlphaFoldDB" id="A0AAD8NKK3"/>
<dbReference type="GO" id="GO:0016020">
    <property type="term" value="C:membrane"/>
    <property type="evidence" value="ECO:0007669"/>
    <property type="project" value="UniProtKB-SubCell"/>
</dbReference>
<keyword evidence="16" id="KW-1185">Reference proteome</keyword>
<comment type="pathway">
    <text evidence="2">Protein modification; protein ubiquitination.</text>
</comment>
<organism evidence="15 16">
    <name type="scientific">Tagetes erecta</name>
    <name type="common">African marigold</name>
    <dbReference type="NCBI Taxonomy" id="13708"/>
    <lineage>
        <taxon>Eukaryota</taxon>
        <taxon>Viridiplantae</taxon>
        <taxon>Streptophyta</taxon>
        <taxon>Embryophyta</taxon>
        <taxon>Tracheophyta</taxon>
        <taxon>Spermatophyta</taxon>
        <taxon>Magnoliopsida</taxon>
        <taxon>eudicotyledons</taxon>
        <taxon>Gunneridae</taxon>
        <taxon>Pentapetalae</taxon>
        <taxon>asterids</taxon>
        <taxon>campanulids</taxon>
        <taxon>Asterales</taxon>
        <taxon>Asteraceae</taxon>
        <taxon>Asteroideae</taxon>
        <taxon>Heliantheae alliance</taxon>
        <taxon>Tageteae</taxon>
        <taxon>Tagetes</taxon>
    </lineage>
</organism>
<dbReference type="PANTHER" id="PTHR45768">
    <property type="entry name" value="E3 UBIQUITIN-PROTEIN LIGASE RNF13-LIKE"/>
    <property type="match status" value="1"/>
</dbReference>
<evidence type="ECO:0000256" key="10">
    <source>
        <dbReference type="ARBA" id="ARBA00023136"/>
    </source>
</evidence>
<keyword evidence="5" id="KW-0479">Metal-binding</keyword>
<evidence type="ECO:0000256" key="6">
    <source>
        <dbReference type="ARBA" id="ARBA00022771"/>
    </source>
</evidence>
<evidence type="ECO:0000256" key="5">
    <source>
        <dbReference type="ARBA" id="ARBA00022723"/>
    </source>
</evidence>
<dbReference type="Pfam" id="PF13639">
    <property type="entry name" value="zf-RING_2"/>
    <property type="match status" value="1"/>
</dbReference>
<dbReference type="CDD" id="cd16461">
    <property type="entry name" value="RING-H2_EL5-like"/>
    <property type="match status" value="1"/>
</dbReference>
<comment type="subcellular location">
    <subcellularLocation>
        <location evidence="1">Membrane</location>
        <topology evidence="1">Single-pass membrane protein</topology>
    </subcellularLocation>
</comment>
<evidence type="ECO:0000256" key="2">
    <source>
        <dbReference type="ARBA" id="ARBA00004906"/>
    </source>
</evidence>
<dbReference type="EMBL" id="JAUHHV010000009">
    <property type="protein sequence ID" value="KAK1412247.1"/>
    <property type="molecule type" value="Genomic_DNA"/>
</dbReference>
<evidence type="ECO:0000256" key="11">
    <source>
        <dbReference type="ARBA" id="ARBA00024209"/>
    </source>
</evidence>
<accession>A0AAD8NKK3</accession>